<protein>
    <submittedName>
        <fullName evidence="1">Uncharacterized protein</fullName>
    </submittedName>
</protein>
<accession>A0A645HZH8</accession>
<proteinExistence type="predicted"/>
<reference evidence="1" key="1">
    <citation type="submission" date="2019-08" db="EMBL/GenBank/DDBJ databases">
        <authorList>
            <person name="Kucharzyk K."/>
            <person name="Murdoch R.W."/>
            <person name="Higgins S."/>
            <person name="Loffler F."/>
        </authorList>
    </citation>
    <scope>NUCLEOTIDE SEQUENCE</scope>
</reference>
<sequence length="73" mass="7882">MADGADSANPWSDPRHFSVGAALAELLEPAEFHDMKCRVGDLARVVEIDADFCVALNSGHRVDDNTLGHRSTC</sequence>
<evidence type="ECO:0000313" key="1">
    <source>
        <dbReference type="EMBL" id="MPN44445.1"/>
    </source>
</evidence>
<comment type="caution">
    <text evidence="1">The sequence shown here is derived from an EMBL/GenBank/DDBJ whole genome shotgun (WGS) entry which is preliminary data.</text>
</comment>
<organism evidence="1">
    <name type="scientific">bioreactor metagenome</name>
    <dbReference type="NCBI Taxonomy" id="1076179"/>
    <lineage>
        <taxon>unclassified sequences</taxon>
        <taxon>metagenomes</taxon>
        <taxon>ecological metagenomes</taxon>
    </lineage>
</organism>
<dbReference type="AlphaFoldDB" id="A0A645HZH8"/>
<name>A0A645HZH8_9ZZZZ</name>
<dbReference type="EMBL" id="VSSQ01103572">
    <property type="protein sequence ID" value="MPN44445.1"/>
    <property type="molecule type" value="Genomic_DNA"/>
</dbReference>
<gene>
    <name evidence="1" type="ORF">SDC9_192010</name>
</gene>